<keyword evidence="9" id="KW-1185">Reference proteome</keyword>
<keyword evidence="3" id="KW-0808">Transferase</keyword>
<evidence type="ECO:0000256" key="2">
    <source>
        <dbReference type="ARBA" id="ARBA00013184"/>
    </source>
</evidence>
<evidence type="ECO:0000256" key="6">
    <source>
        <dbReference type="SAM" id="Phobius"/>
    </source>
</evidence>
<organism evidence="9 10">
    <name type="scientific">Heligmosomoides polygyrus</name>
    <name type="common">Parasitic roundworm</name>
    <dbReference type="NCBI Taxonomy" id="6339"/>
    <lineage>
        <taxon>Eukaryota</taxon>
        <taxon>Metazoa</taxon>
        <taxon>Ecdysozoa</taxon>
        <taxon>Nematoda</taxon>
        <taxon>Chromadorea</taxon>
        <taxon>Rhabditida</taxon>
        <taxon>Rhabditina</taxon>
        <taxon>Rhabditomorpha</taxon>
        <taxon>Strongyloidea</taxon>
        <taxon>Heligmosomidae</taxon>
        <taxon>Heligmosomoides</taxon>
    </lineage>
</organism>
<feature type="domain" description="Histone acetyl transferase HAT1 N-terminal" evidence="7">
    <location>
        <begin position="20"/>
        <end position="160"/>
    </location>
</feature>
<dbReference type="AlphaFoldDB" id="A0A183FB75"/>
<reference evidence="8 9" key="1">
    <citation type="submission" date="2018-11" db="EMBL/GenBank/DDBJ databases">
        <authorList>
            <consortium name="Pathogen Informatics"/>
        </authorList>
    </citation>
    <scope>NUCLEOTIDE SEQUENCE [LARGE SCALE GENOMIC DNA]</scope>
</reference>
<name>A0A183FB75_HELPZ</name>
<evidence type="ECO:0000256" key="3">
    <source>
        <dbReference type="ARBA" id="ARBA00022679"/>
    </source>
</evidence>
<evidence type="ECO:0000313" key="8">
    <source>
        <dbReference type="EMBL" id="VDO34665.1"/>
    </source>
</evidence>
<dbReference type="GO" id="GO:0004402">
    <property type="term" value="F:histone acetyltransferase activity"/>
    <property type="evidence" value="ECO:0007669"/>
    <property type="project" value="InterPro"/>
</dbReference>
<accession>A0A3P7YC44</accession>
<evidence type="ECO:0000313" key="10">
    <source>
        <dbReference type="WBParaSite" id="HPBE_0000341701-mRNA-1"/>
    </source>
</evidence>
<keyword evidence="6" id="KW-1133">Transmembrane helix</keyword>
<proteinExistence type="inferred from homology"/>
<dbReference type="GO" id="GO:0005634">
    <property type="term" value="C:nucleus"/>
    <property type="evidence" value="ECO:0007669"/>
    <property type="project" value="InterPro"/>
</dbReference>
<sequence length="213" mass="24419">MYVLTNAGQGLRTSNRAKTLPIAVSSSDSLAEAEGFRPEFAHQHFGEKETIYGYDDLCVHVNYADASISVLSRRERFQEDDIIAKLKEQLPSEQMNMIVDSKEEFQILLSKQRNFKPYGELISKLVIGESSHELYKVSESSPEFDAYLARVQSLALWYIDAAQYTDNSDPLWFHYLLCVVFLNITNVKILRRTDNCIRARSQTNVIALLWLRG</sequence>
<dbReference type="Gene3D" id="3.90.360.10">
    <property type="entry name" value="Histone acetyl transferase 1 (HAT1), N-terminal domain"/>
    <property type="match status" value="1"/>
</dbReference>
<dbReference type="PANTHER" id="PTHR12046">
    <property type="entry name" value="HISTONE ACETYLTRANSFERASE TYPE B CATALYTIC SUBUNIT"/>
    <property type="match status" value="1"/>
</dbReference>
<gene>
    <name evidence="8" type="ORF">HPBE_LOCUS3418</name>
</gene>
<dbReference type="SUPFAM" id="SSF55729">
    <property type="entry name" value="Acyl-CoA N-acyltransferases (Nat)"/>
    <property type="match status" value="1"/>
</dbReference>
<accession>A0A183FB75</accession>
<dbReference type="InterPro" id="IPR016181">
    <property type="entry name" value="Acyl_CoA_acyltransferase"/>
</dbReference>
<dbReference type="Pfam" id="PF10394">
    <property type="entry name" value="Hat1_N"/>
    <property type="match status" value="1"/>
</dbReference>
<dbReference type="InterPro" id="IPR019467">
    <property type="entry name" value="Hat1_N"/>
</dbReference>
<dbReference type="WBParaSite" id="HPBE_0000341701-mRNA-1">
    <property type="protein sequence ID" value="HPBE_0000341701-mRNA-1"/>
    <property type="gene ID" value="HPBE_0000341701"/>
</dbReference>
<keyword evidence="6" id="KW-0812">Transmembrane</keyword>
<dbReference type="EMBL" id="UZAH01008749">
    <property type="protein sequence ID" value="VDO34665.1"/>
    <property type="molecule type" value="Genomic_DNA"/>
</dbReference>
<feature type="transmembrane region" description="Helical" evidence="6">
    <location>
        <begin position="172"/>
        <end position="190"/>
    </location>
</feature>
<keyword evidence="6" id="KW-0472">Membrane</keyword>
<evidence type="ECO:0000259" key="7">
    <source>
        <dbReference type="Pfam" id="PF10394"/>
    </source>
</evidence>
<dbReference type="EC" id="2.3.1.48" evidence="2"/>
<dbReference type="OrthoDB" id="10253098at2759"/>
<evidence type="ECO:0000256" key="4">
    <source>
        <dbReference type="ARBA" id="ARBA00023315"/>
    </source>
</evidence>
<dbReference type="InterPro" id="IPR017380">
    <property type="entry name" value="Hist_AcTrfase_B-typ_cat-su"/>
</dbReference>
<dbReference type="GO" id="GO:0031509">
    <property type="term" value="P:subtelomeric heterochromatin formation"/>
    <property type="evidence" value="ECO:0007669"/>
    <property type="project" value="InterPro"/>
</dbReference>
<dbReference type="Proteomes" id="UP000050761">
    <property type="component" value="Unassembled WGS sequence"/>
</dbReference>
<comment type="catalytic activity">
    <reaction evidence="5">
        <text>L-lysyl-[protein] + acetyl-CoA = N(6)-acetyl-L-lysyl-[protein] + CoA + H(+)</text>
        <dbReference type="Rhea" id="RHEA:45948"/>
        <dbReference type="Rhea" id="RHEA-COMP:9752"/>
        <dbReference type="Rhea" id="RHEA-COMP:10731"/>
        <dbReference type="ChEBI" id="CHEBI:15378"/>
        <dbReference type="ChEBI" id="CHEBI:29969"/>
        <dbReference type="ChEBI" id="CHEBI:57287"/>
        <dbReference type="ChEBI" id="CHEBI:57288"/>
        <dbReference type="ChEBI" id="CHEBI:61930"/>
        <dbReference type="EC" id="2.3.1.48"/>
    </reaction>
</comment>
<dbReference type="GO" id="GO:0000781">
    <property type="term" value="C:chromosome, telomeric region"/>
    <property type="evidence" value="ECO:0007669"/>
    <property type="project" value="GOC"/>
</dbReference>
<evidence type="ECO:0000256" key="1">
    <source>
        <dbReference type="ARBA" id="ARBA00010543"/>
    </source>
</evidence>
<protein>
    <recommendedName>
        <fullName evidence="2">histone acetyltransferase</fullName>
        <ecNumber evidence="2">2.3.1.48</ecNumber>
    </recommendedName>
</protein>
<reference evidence="10" key="2">
    <citation type="submission" date="2019-09" db="UniProtKB">
        <authorList>
            <consortium name="WormBaseParasite"/>
        </authorList>
    </citation>
    <scope>IDENTIFICATION</scope>
</reference>
<dbReference type="InterPro" id="IPR037113">
    <property type="entry name" value="Hat1_N_sf"/>
</dbReference>
<evidence type="ECO:0000313" key="9">
    <source>
        <dbReference type="Proteomes" id="UP000050761"/>
    </source>
</evidence>
<comment type="similarity">
    <text evidence="1">Belongs to the HAT1 family.</text>
</comment>
<keyword evidence="4" id="KW-0012">Acyltransferase</keyword>
<evidence type="ECO:0000256" key="5">
    <source>
        <dbReference type="ARBA" id="ARBA00048017"/>
    </source>
</evidence>